<comment type="caution">
    <text evidence="1">The sequence shown here is derived from an EMBL/GenBank/DDBJ whole genome shotgun (WGS) entry which is preliminary data.</text>
</comment>
<evidence type="ECO:0008006" key="3">
    <source>
        <dbReference type="Google" id="ProtNLM"/>
    </source>
</evidence>
<dbReference type="PANTHER" id="PTHR36154:SF1">
    <property type="entry name" value="DNA-BINDING TRANSCRIPTIONAL ACTIVATOR ALPA"/>
    <property type="match status" value="1"/>
</dbReference>
<dbReference type="PANTHER" id="PTHR36154">
    <property type="entry name" value="DNA-BINDING TRANSCRIPTIONAL ACTIVATOR ALPA"/>
    <property type="match status" value="1"/>
</dbReference>
<reference evidence="1 2" key="1">
    <citation type="submission" date="2015-11" db="EMBL/GenBank/DDBJ databases">
        <title>Expanding the genomic diversity of Burkholderia species for the development of highly accurate diagnostics.</title>
        <authorList>
            <person name="Sahl J."/>
            <person name="Keim P."/>
            <person name="Wagner D."/>
        </authorList>
    </citation>
    <scope>NUCLEOTIDE SEQUENCE [LARGE SCALE GENOMIC DNA]</scope>
    <source>
        <strain evidence="1 2">RF32-BP12</strain>
    </source>
</reference>
<proteinExistence type="predicted"/>
<protein>
    <recommendedName>
        <fullName evidence="3">AlpA family phage regulatory protein</fullName>
    </recommendedName>
</protein>
<dbReference type="EMBL" id="LOTQ01000003">
    <property type="protein sequence ID" value="KVA11923.1"/>
    <property type="molecule type" value="Genomic_DNA"/>
</dbReference>
<dbReference type="AlphaFoldDB" id="A0AAP1GC17"/>
<sequence length="66" mass="7656">MENNLNTKLIRRPEVMAKTALSHTTIYFLMGRGEFPKQIKLGRRIVAWREAEIDAWIETRAAARGQ</sequence>
<dbReference type="Gene3D" id="1.10.238.160">
    <property type="match status" value="1"/>
</dbReference>
<dbReference type="Proteomes" id="UP000056450">
    <property type="component" value="Unassembled WGS sequence"/>
</dbReference>
<dbReference type="InterPro" id="IPR010260">
    <property type="entry name" value="AlpA"/>
</dbReference>
<accession>A0AAP1GC17</accession>
<gene>
    <name evidence="1" type="ORF">WI41_07520</name>
</gene>
<dbReference type="InterPro" id="IPR052931">
    <property type="entry name" value="Prophage_regulatory_activator"/>
</dbReference>
<organism evidence="1 2">
    <name type="scientific">Burkholderia latens</name>
    <dbReference type="NCBI Taxonomy" id="488446"/>
    <lineage>
        <taxon>Bacteria</taxon>
        <taxon>Pseudomonadati</taxon>
        <taxon>Pseudomonadota</taxon>
        <taxon>Betaproteobacteria</taxon>
        <taxon>Burkholderiales</taxon>
        <taxon>Burkholderiaceae</taxon>
        <taxon>Burkholderia</taxon>
        <taxon>Burkholderia cepacia complex</taxon>
    </lineage>
</organism>
<evidence type="ECO:0000313" key="2">
    <source>
        <dbReference type="Proteomes" id="UP000056450"/>
    </source>
</evidence>
<dbReference type="RefSeq" id="WP_059544274.1">
    <property type="nucleotide sequence ID" value="NZ_LOTQ01000003.1"/>
</dbReference>
<dbReference type="Pfam" id="PF05930">
    <property type="entry name" value="Phage_AlpA"/>
    <property type="match status" value="1"/>
</dbReference>
<evidence type="ECO:0000313" key="1">
    <source>
        <dbReference type="EMBL" id="KVA11923.1"/>
    </source>
</evidence>
<name>A0AAP1GC17_9BURK</name>